<evidence type="ECO:0000313" key="5">
    <source>
        <dbReference type="EMBL" id="SDM51306.1"/>
    </source>
</evidence>
<dbReference type="PRINTS" id="PR00116">
    <property type="entry name" value="ARGINASE"/>
</dbReference>
<dbReference type="GO" id="GO:0005829">
    <property type="term" value="C:cytosol"/>
    <property type="evidence" value="ECO:0007669"/>
    <property type="project" value="TreeGrafter"/>
</dbReference>
<dbReference type="Pfam" id="PF00491">
    <property type="entry name" value="Arginase"/>
    <property type="match status" value="1"/>
</dbReference>
<evidence type="ECO:0000256" key="2">
    <source>
        <dbReference type="ARBA" id="ARBA00022801"/>
    </source>
</evidence>
<evidence type="ECO:0000256" key="4">
    <source>
        <dbReference type="PROSITE-ProRule" id="PRU00742"/>
    </source>
</evidence>
<dbReference type="CDD" id="cd09999">
    <property type="entry name" value="Arginase-like_1"/>
    <property type="match status" value="1"/>
</dbReference>
<gene>
    <name evidence="5" type="ORF">SAMN04488502_10592</name>
</gene>
<evidence type="ECO:0000313" key="6">
    <source>
        <dbReference type="Proteomes" id="UP000214880"/>
    </source>
</evidence>
<reference evidence="5 6" key="1">
    <citation type="submission" date="2016-10" db="EMBL/GenBank/DDBJ databases">
        <authorList>
            <person name="de Groot N.N."/>
        </authorList>
    </citation>
    <scope>NUCLEOTIDE SEQUENCE [LARGE SCALE GENOMIC DNA]</scope>
    <source>
        <strain evidence="5 6">DSM 1736</strain>
    </source>
</reference>
<dbReference type="Proteomes" id="UP000214880">
    <property type="component" value="Unassembled WGS sequence"/>
</dbReference>
<dbReference type="RefSeq" id="WP_245698123.1">
    <property type="nucleotide sequence ID" value="NZ_FNHB01000005.1"/>
</dbReference>
<dbReference type="GO" id="GO:0004053">
    <property type="term" value="F:arginase activity"/>
    <property type="evidence" value="ECO:0007669"/>
    <property type="project" value="TreeGrafter"/>
</dbReference>
<keyword evidence="1" id="KW-0479">Metal-binding</keyword>
<proteinExistence type="inferred from homology"/>
<organism evidence="5 6">
    <name type="scientific">Dendrosporobacter quercicolus</name>
    <dbReference type="NCBI Taxonomy" id="146817"/>
    <lineage>
        <taxon>Bacteria</taxon>
        <taxon>Bacillati</taxon>
        <taxon>Bacillota</taxon>
        <taxon>Negativicutes</taxon>
        <taxon>Selenomonadales</taxon>
        <taxon>Sporomusaceae</taxon>
        <taxon>Dendrosporobacter</taxon>
    </lineage>
</organism>
<dbReference type="PANTHER" id="PTHR43782:SF3">
    <property type="entry name" value="ARGINASE"/>
    <property type="match status" value="1"/>
</dbReference>
<dbReference type="GO" id="GO:0030145">
    <property type="term" value="F:manganese ion binding"/>
    <property type="evidence" value="ECO:0007669"/>
    <property type="project" value="TreeGrafter"/>
</dbReference>
<keyword evidence="3" id="KW-0464">Manganese</keyword>
<dbReference type="InterPro" id="IPR023696">
    <property type="entry name" value="Ureohydrolase_dom_sf"/>
</dbReference>
<evidence type="ECO:0000256" key="1">
    <source>
        <dbReference type="ARBA" id="ARBA00022723"/>
    </source>
</evidence>
<dbReference type="Gene3D" id="3.40.800.10">
    <property type="entry name" value="Ureohydrolase domain"/>
    <property type="match status" value="1"/>
</dbReference>
<dbReference type="STRING" id="146817.SAMN04488502_10592"/>
<dbReference type="InterPro" id="IPR006035">
    <property type="entry name" value="Ureohydrolase"/>
</dbReference>
<comment type="similarity">
    <text evidence="4">Belongs to the arginase family.</text>
</comment>
<sequence length="280" mass="31228">MKKHLNIFFPQWQGGGQGKSTYEGAVAIKKQYLGRKAFRDIEVSLDDCSIENNIFGYKPIVRQLERCRNLVMQEQPATIFTIGGGCDIDIVPVSYLNSRLKGDITVLWLDAHGDLNTPESSKTKAFHGMPLRALLGEGDARVLSQAFSVLLPSQVILLGDRDLEEAELHYIEEHHIKRLKVSDIESDINRVVEAIKSKGSANIYLHIDLDVLDPREFPFVQVPVPDGLKAATLARLLTVLRQQFHVLGLSLVEYQPADKQQSEILKNIVDMGSALSAVTK</sequence>
<dbReference type="EMBL" id="FNHB01000005">
    <property type="protein sequence ID" value="SDM51306.1"/>
    <property type="molecule type" value="Genomic_DNA"/>
</dbReference>
<dbReference type="PROSITE" id="PS51409">
    <property type="entry name" value="ARGINASE_2"/>
    <property type="match status" value="1"/>
</dbReference>
<protein>
    <submittedName>
        <fullName evidence="5">Arginase</fullName>
    </submittedName>
</protein>
<dbReference type="SUPFAM" id="SSF52768">
    <property type="entry name" value="Arginase/deacetylase"/>
    <property type="match status" value="1"/>
</dbReference>
<keyword evidence="2" id="KW-0378">Hydrolase</keyword>
<keyword evidence="6" id="KW-1185">Reference proteome</keyword>
<accession>A0A1G9TUB0</accession>
<evidence type="ECO:0000256" key="3">
    <source>
        <dbReference type="ARBA" id="ARBA00023211"/>
    </source>
</evidence>
<dbReference type="PANTHER" id="PTHR43782">
    <property type="entry name" value="ARGINASE"/>
    <property type="match status" value="1"/>
</dbReference>
<dbReference type="AlphaFoldDB" id="A0A1G9TUB0"/>
<name>A0A1G9TUB0_9FIRM</name>